<reference evidence="2" key="1">
    <citation type="submission" date="2022-08" db="EMBL/GenBank/DDBJ databases">
        <authorList>
            <person name="Deng Y."/>
            <person name="Han X.-F."/>
            <person name="Zhang Y.-Q."/>
        </authorList>
    </citation>
    <scope>NUCLEOTIDE SEQUENCE</scope>
    <source>
        <strain evidence="2">CPCC 203386</strain>
    </source>
</reference>
<dbReference type="EMBL" id="JANLCJ010000506">
    <property type="protein sequence ID" value="MCS5737211.1"/>
    <property type="molecule type" value="Genomic_DNA"/>
</dbReference>
<feature type="compositionally biased region" description="Low complexity" evidence="1">
    <location>
        <begin position="87"/>
        <end position="96"/>
    </location>
</feature>
<keyword evidence="3" id="KW-1185">Reference proteome</keyword>
<evidence type="ECO:0000313" key="3">
    <source>
        <dbReference type="Proteomes" id="UP001165586"/>
    </source>
</evidence>
<name>A0ABT2HB83_9MICO</name>
<feature type="non-terminal residue" evidence="2">
    <location>
        <position position="1"/>
    </location>
</feature>
<organism evidence="2 3">
    <name type="scientific">Herbiconiux daphne</name>
    <dbReference type="NCBI Taxonomy" id="2970914"/>
    <lineage>
        <taxon>Bacteria</taxon>
        <taxon>Bacillati</taxon>
        <taxon>Actinomycetota</taxon>
        <taxon>Actinomycetes</taxon>
        <taxon>Micrococcales</taxon>
        <taxon>Microbacteriaceae</taxon>
        <taxon>Herbiconiux</taxon>
    </lineage>
</organism>
<evidence type="ECO:0000313" key="2">
    <source>
        <dbReference type="EMBL" id="MCS5737211.1"/>
    </source>
</evidence>
<comment type="caution">
    <text evidence="2">The sequence shown here is derived from an EMBL/GenBank/DDBJ whole genome shotgun (WGS) entry which is preliminary data.</text>
</comment>
<proteinExistence type="predicted"/>
<dbReference type="RefSeq" id="WP_259543548.1">
    <property type="nucleotide sequence ID" value="NZ_JANLCJ010000506.1"/>
</dbReference>
<feature type="region of interest" description="Disordered" evidence="1">
    <location>
        <begin position="75"/>
        <end position="164"/>
    </location>
</feature>
<sequence>ISANFNMKKERLITAEVNQEDSLFPLVYNMMQNRISGIEALNKMFDLSVEVDFGSVWHFKNKKLVDGVIDKEEIPDAANQSNGLETSGNSDSNSGDNPEKETLNDTGNGNGNGGEATTTESGDETNQGENQGETQSDDSGREQTGSEFNPDLAEETESDSASAAQNIAELEAIISDENSSDEDKQAAKALLDEMQG</sequence>
<feature type="compositionally biased region" description="Polar residues" evidence="1">
    <location>
        <begin position="124"/>
        <end position="134"/>
    </location>
</feature>
<protein>
    <submittedName>
        <fullName evidence="2">Uncharacterized protein</fullName>
    </submittedName>
</protein>
<dbReference type="Proteomes" id="UP001165586">
    <property type="component" value="Unassembled WGS sequence"/>
</dbReference>
<evidence type="ECO:0000256" key="1">
    <source>
        <dbReference type="SAM" id="MobiDB-lite"/>
    </source>
</evidence>
<gene>
    <name evidence="2" type="ORF">N1032_26130</name>
</gene>
<accession>A0ABT2HB83</accession>